<accession>A0A2K9Z2Z0</accession>
<organism evidence="1 2">
    <name type="scientific">Rhizobium leguminosarum</name>
    <dbReference type="NCBI Taxonomy" id="384"/>
    <lineage>
        <taxon>Bacteria</taxon>
        <taxon>Pseudomonadati</taxon>
        <taxon>Pseudomonadota</taxon>
        <taxon>Alphaproteobacteria</taxon>
        <taxon>Hyphomicrobiales</taxon>
        <taxon>Rhizobiaceae</taxon>
        <taxon>Rhizobium/Agrobacterium group</taxon>
        <taxon>Rhizobium</taxon>
    </lineage>
</organism>
<name>A0A2K9Z2Z0_RHILE</name>
<gene>
    <name evidence="1" type="ORF">CUJ84_Chr002268</name>
</gene>
<evidence type="ECO:0000313" key="1">
    <source>
        <dbReference type="EMBL" id="AUW42629.1"/>
    </source>
</evidence>
<evidence type="ECO:0000313" key="2">
    <source>
        <dbReference type="Proteomes" id="UP000238523"/>
    </source>
</evidence>
<dbReference type="AlphaFoldDB" id="A0A2K9Z2Z0"/>
<dbReference type="Proteomes" id="UP000238523">
    <property type="component" value="Chromosome"/>
</dbReference>
<protein>
    <submittedName>
        <fullName evidence="1">Uncharacterized protein</fullName>
    </submittedName>
</protein>
<sequence length="71" mass="7667">MAAHLRWPSPGHSVPVRWRRSIAGGERLLPLAGLNNSASLSHLPGFHAGASRDPNFQSIGSGYYHLEPGPR</sequence>
<proteinExistence type="predicted"/>
<reference evidence="1 2" key="1">
    <citation type="submission" date="2017-11" db="EMBL/GenBank/DDBJ databases">
        <title>Complete genome of Rhizobium leguminosarum Norway, an ineffective micro-symbiont.</title>
        <authorList>
            <person name="Hoffrichter A."/>
            <person name="Liang J."/>
            <person name="Brachmann A."/>
            <person name="Marin M."/>
        </authorList>
    </citation>
    <scope>NUCLEOTIDE SEQUENCE [LARGE SCALE GENOMIC DNA]</scope>
    <source>
        <strain evidence="1 2">Norway</strain>
    </source>
</reference>
<dbReference type="EMBL" id="CP025012">
    <property type="protein sequence ID" value="AUW42629.1"/>
    <property type="molecule type" value="Genomic_DNA"/>
</dbReference>